<name>A0A1V3WFF2_MYCKA</name>
<dbReference type="AlphaFoldDB" id="A0A1V3WFF2"/>
<accession>A0A1V3WFF2</accession>
<reference evidence="2 3" key="1">
    <citation type="submission" date="2017-02" db="EMBL/GenBank/DDBJ databases">
        <title>Complete genome sequences of Mycobacterium kansasii strains isolated from rhesus macaques.</title>
        <authorList>
            <person name="Panda A."/>
            <person name="Nagaraj S."/>
            <person name="Zhao X."/>
            <person name="Tettelin H."/>
            <person name="Detolla L.J."/>
        </authorList>
    </citation>
    <scope>NUCLEOTIDE SEQUENCE [LARGE SCALE GENOMIC DNA]</scope>
    <source>
        <strain evidence="2 3">11-3469</strain>
    </source>
</reference>
<dbReference type="Gene3D" id="1.20.1530.20">
    <property type="match status" value="1"/>
</dbReference>
<dbReference type="InterPro" id="IPR038770">
    <property type="entry name" value="Na+/solute_symporter_sf"/>
</dbReference>
<keyword evidence="1" id="KW-0472">Membrane</keyword>
<dbReference type="Proteomes" id="UP000188532">
    <property type="component" value="Unassembled WGS sequence"/>
</dbReference>
<protein>
    <submittedName>
        <fullName evidence="2">Putative solute/hydrogen antiporter domain protein</fullName>
    </submittedName>
</protein>
<comment type="caution">
    <text evidence="2">The sequence shown here is derived from an EMBL/GenBank/DDBJ whole genome shotgun (WGS) entry which is preliminary data.</text>
</comment>
<sequence length="65" mass="7110">MNCRGVTEIAIASVGYQAHLVNAYAFALLCGMGILTTTVTAPLFRAVSRVSRLRDRNAILKEQTR</sequence>
<gene>
    <name evidence="2" type="ORF">BZL29_7735</name>
</gene>
<keyword evidence="1" id="KW-1133">Transmembrane helix</keyword>
<keyword evidence="1" id="KW-0812">Transmembrane</keyword>
<evidence type="ECO:0000313" key="3">
    <source>
        <dbReference type="Proteomes" id="UP000188532"/>
    </source>
</evidence>
<evidence type="ECO:0000313" key="2">
    <source>
        <dbReference type="EMBL" id="OOK65146.1"/>
    </source>
</evidence>
<proteinExistence type="predicted"/>
<organism evidence="2 3">
    <name type="scientific">Mycobacterium kansasii</name>
    <dbReference type="NCBI Taxonomy" id="1768"/>
    <lineage>
        <taxon>Bacteria</taxon>
        <taxon>Bacillati</taxon>
        <taxon>Actinomycetota</taxon>
        <taxon>Actinomycetes</taxon>
        <taxon>Mycobacteriales</taxon>
        <taxon>Mycobacteriaceae</taxon>
        <taxon>Mycobacterium</taxon>
    </lineage>
</organism>
<dbReference type="EMBL" id="MVBN01000011">
    <property type="protein sequence ID" value="OOK65146.1"/>
    <property type="molecule type" value="Genomic_DNA"/>
</dbReference>
<evidence type="ECO:0000256" key="1">
    <source>
        <dbReference type="SAM" id="Phobius"/>
    </source>
</evidence>
<feature type="transmembrane region" description="Helical" evidence="1">
    <location>
        <begin position="23"/>
        <end position="44"/>
    </location>
</feature>